<keyword evidence="3" id="KW-1185">Reference proteome</keyword>
<dbReference type="InterPro" id="IPR016195">
    <property type="entry name" value="Pol/histidinol_Pase-like"/>
</dbReference>
<sequence length="536" mass="58531">MNKRQGNGLRMVGAAALCAAVIAGSGGAAFAEHQRGRWLAGDFHNHTFLTDGSNLQSEVLEHAFQFGLDWIANSEHGGAYNRNTQGLAWPADTEFLGNPPAGKMWRWQSLWQYSFPIISAARSSWPDKLIVQGYEWNVPTHEHASVAIVGPAEQGGKAIAQHEYLFDGSDSGTTSDGYLGVSGKLANSHEKAVAGAVWLEDNFPKASYFLLNHPSRALKYTIADIRDFNNAAPDVAFGFEGIPGHQKESARGGYSGSSELARTYGGADYMIARVGGLWDALLGEGRHFYTFVDSDFHSTGGDFWPGEYAKSYTFAPDEDCDGSISPRELLDGLRSGNSFAVHGDLINALQFTARANDGRSFAEQERHREKRRLRVHEREAAMGGELQLNKGGDVTLKIRFRSPAMNNNGDPVAVDHIDLIAGAVTGKVGRYLADGVTLNPAYDKDTNESTKVIATFTRGDFEKDDDGFLTVTYRLKNVKNAMYFRLRGTNLPPNTPNETDAAGNPLIDDLVGPNTAAKAYADLWFYSNPIFVTVSR</sequence>
<keyword evidence="1" id="KW-0732">Signal</keyword>
<proteinExistence type="predicted"/>
<accession>A0ABN6VW15</accession>
<dbReference type="SUPFAM" id="SSF89550">
    <property type="entry name" value="PHP domain-like"/>
    <property type="match status" value="1"/>
</dbReference>
<dbReference type="EMBL" id="AP027151">
    <property type="protein sequence ID" value="BDV44518.1"/>
    <property type="molecule type" value="Genomic_DNA"/>
</dbReference>
<name>A0ABN6VW15_9BACT</name>
<feature type="signal peptide" evidence="1">
    <location>
        <begin position="1"/>
        <end position="31"/>
    </location>
</feature>
<organism evidence="2 3">
    <name type="scientific">Geotalea uraniireducens</name>
    <dbReference type="NCBI Taxonomy" id="351604"/>
    <lineage>
        <taxon>Bacteria</taxon>
        <taxon>Pseudomonadati</taxon>
        <taxon>Thermodesulfobacteriota</taxon>
        <taxon>Desulfuromonadia</taxon>
        <taxon>Geobacterales</taxon>
        <taxon>Geobacteraceae</taxon>
        <taxon>Geotalea</taxon>
    </lineage>
</organism>
<dbReference type="Gene3D" id="3.20.20.140">
    <property type="entry name" value="Metal-dependent hydrolases"/>
    <property type="match status" value="1"/>
</dbReference>
<gene>
    <name evidence="2" type="ORF">GURASL_34410</name>
</gene>
<dbReference type="RefSeq" id="WP_282000616.1">
    <property type="nucleotide sequence ID" value="NZ_AP027151.1"/>
</dbReference>
<feature type="chain" id="PRO_5045945511" evidence="1">
    <location>
        <begin position="32"/>
        <end position="536"/>
    </location>
</feature>
<dbReference type="PROSITE" id="PS00018">
    <property type="entry name" value="EF_HAND_1"/>
    <property type="match status" value="1"/>
</dbReference>
<dbReference type="Proteomes" id="UP001317705">
    <property type="component" value="Chromosome"/>
</dbReference>
<evidence type="ECO:0000313" key="3">
    <source>
        <dbReference type="Proteomes" id="UP001317705"/>
    </source>
</evidence>
<protein>
    <submittedName>
        <fullName evidence="2">Uncharacterized protein</fullName>
    </submittedName>
</protein>
<dbReference type="InterPro" id="IPR018247">
    <property type="entry name" value="EF_Hand_1_Ca_BS"/>
</dbReference>
<reference evidence="2 3" key="1">
    <citation type="submission" date="2022-12" db="EMBL/GenBank/DDBJ databases">
        <title>Polyphasic characterization of Geotalea uranireducens NIT-SL11 newly isolated from a complex of sewage sludge and microbially reduced graphene oxide.</title>
        <authorList>
            <person name="Xie L."/>
            <person name="Yoshida N."/>
            <person name="Meng L."/>
        </authorList>
    </citation>
    <scope>NUCLEOTIDE SEQUENCE [LARGE SCALE GENOMIC DNA]</scope>
    <source>
        <strain evidence="2 3">NIT-SL11</strain>
    </source>
</reference>
<evidence type="ECO:0000256" key="1">
    <source>
        <dbReference type="SAM" id="SignalP"/>
    </source>
</evidence>
<evidence type="ECO:0000313" key="2">
    <source>
        <dbReference type="EMBL" id="BDV44518.1"/>
    </source>
</evidence>